<organism evidence="2 3">
    <name type="scientific">Aspergillus novoparasiticus</name>
    <dbReference type="NCBI Taxonomy" id="986946"/>
    <lineage>
        <taxon>Eukaryota</taxon>
        <taxon>Fungi</taxon>
        <taxon>Dikarya</taxon>
        <taxon>Ascomycota</taxon>
        <taxon>Pezizomycotina</taxon>
        <taxon>Eurotiomycetes</taxon>
        <taxon>Eurotiomycetidae</taxon>
        <taxon>Eurotiales</taxon>
        <taxon>Aspergillaceae</taxon>
        <taxon>Aspergillus</taxon>
        <taxon>Aspergillus subgen. Circumdati</taxon>
    </lineage>
</organism>
<name>A0A5N6E707_9EURO</name>
<accession>A0A5N6E707</accession>
<feature type="region of interest" description="Disordered" evidence="1">
    <location>
        <begin position="180"/>
        <end position="211"/>
    </location>
</feature>
<dbReference type="EMBL" id="ML733710">
    <property type="protein sequence ID" value="KAB8213089.1"/>
    <property type="molecule type" value="Genomic_DNA"/>
</dbReference>
<dbReference type="PANTHER" id="PTHR28027">
    <property type="entry name" value="TRANSCRIPTIONAL REGULATOR MIT1"/>
    <property type="match status" value="1"/>
</dbReference>
<reference evidence="2 3" key="1">
    <citation type="submission" date="2019-04" db="EMBL/GenBank/DDBJ databases">
        <title>Fungal friends and foes A comparative genomics study of 23 Aspergillus species from section Flavi.</title>
        <authorList>
            <consortium name="DOE Joint Genome Institute"/>
            <person name="Kjaerbolling I."/>
            <person name="Vesth T.C."/>
            <person name="Frisvad J.C."/>
            <person name="Nybo J.L."/>
            <person name="Theobald S."/>
            <person name="Kildgaard S."/>
            <person name="Petersen T.I."/>
            <person name="Kuo A."/>
            <person name="Sato A."/>
            <person name="Lyhne E.K."/>
            <person name="Kogle M.E."/>
            <person name="Wiebenga A."/>
            <person name="Kun R.S."/>
            <person name="Lubbers R.J."/>
            <person name="Makela M.R."/>
            <person name="Barry K."/>
            <person name="Chovatia M."/>
            <person name="Clum A."/>
            <person name="Daum C."/>
            <person name="Haridas S."/>
            <person name="He G."/>
            <person name="LaButti K."/>
            <person name="Lipzen A."/>
            <person name="Mondo S."/>
            <person name="Pangilinan J."/>
            <person name="Riley R."/>
            <person name="Salamov A."/>
            <person name="Simmons B.A."/>
            <person name="Magnuson J.K."/>
            <person name="Henrissat B."/>
            <person name="Mortensen U.H."/>
            <person name="Larsen T.O."/>
            <person name="De vries R.P."/>
            <person name="Grigoriev I.V."/>
            <person name="Machida M."/>
            <person name="Baker S.E."/>
            <person name="Andersen M.R."/>
        </authorList>
    </citation>
    <scope>NUCLEOTIDE SEQUENCE [LARGE SCALE GENOMIC DNA]</scope>
    <source>
        <strain evidence="2 3">CBS 126849</strain>
    </source>
</reference>
<dbReference type="PANTHER" id="PTHR28027:SF1">
    <property type="entry name" value="CAMP INDEPENDENT REGULATORY PROTEIN (AFU_ORTHOLOGUE AFUA_3G09640)"/>
    <property type="match status" value="1"/>
</dbReference>
<protein>
    <submittedName>
        <fullName evidence="2">Uncharacterized protein</fullName>
    </submittedName>
</protein>
<dbReference type="AlphaFoldDB" id="A0A5N6E707"/>
<dbReference type="Pfam" id="PF09729">
    <property type="entry name" value="Gti1_Pac2"/>
    <property type="match status" value="1"/>
</dbReference>
<evidence type="ECO:0000313" key="3">
    <source>
        <dbReference type="Proteomes" id="UP000326799"/>
    </source>
</evidence>
<evidence type="ECO:0000256" key="1">
    <source>
        <dbReference type="SAM" id="MobiDB-lite"/>
    </source>
</evidence>
<proteinExistence type="predicted"/>
<dbReference type="GO" id="GO:0003677">
    <property type="term" value="F:DNA binding"/>
    <property type="evidence" value="ECO:0007669"/>
    <property type="project" value="TreeGrafter"/>
</dbReference>
<evidence type="ECO:0000313" key="2">
    <source>
        <dbReference type="EMBL" id="KAB8213089.1"/>
    </source>
</evidence>
<sequence>MPRDIEGRPSITYYQGTWSKESYNGIIRTEEDALLLCDASIQGILPMLTRPLPSERNIRISPGSIFIWDEHRLGVSSLKDGHRIHLVNYFDNSNTSKNGFTQPTQDPILLRSSQQLKRVTIQKNANSHFTQIGHIEDLCAKLLNVTQRSQCDIDDMFQSSTRYPIRGALSKLDLVAGRTTTDHENSQNYLPNHSADLKSALDSSRKDAQASNNAYRTIKDAALLRKIDSQFFNS</sequence>
<dbReference type="Proteomes" id="UP000326799">
    <property type="component" value="Unassembled WGS sequence"/>
</dbReference>
<gene>
    <name evidence="2" type="ORF">BDV33DRAFT_210545</name>
</gene>
<keyword evidence="3" id="KW-1185">Reference proteome</keyword>
<dbReference type="InterPro" id="IPR018608">
    <property type="entry name" value="Gti1/Pac2"/>
</dbReference>